<dbReference type="AlphaFoldDB" id="A0A5C8PF20"/>
<name>A0A5C8PF20_9HYPH</name>
<proteinExistence type="predicted"/>
<sequence length="135" mass="14484">MKQINPYLKFNGNCREAMTFYKDCLGGELTLNTVAGSPMEAAMPAAMKDLVLHAVLSTGAATVMGSDMSGPNGVSAGNNMTICVVCESREEIETAFARMAEGGTIKQPLSQQPFGMYGDLIDKYGYAWMFQFTGA</sequence>
<gene>
    <name evidence="2" type="ORF">FHP25_25355</name>
</gene>
<reference evidence="2 3" key="1">
    <citation type="submission" date="2019-06" db="EMBL/GenBank/DDBJ databases">
        <title>New taxonomy in bacterial strain CC-CFT640, isolated from vineyard.</title>
        <authorList>
            <person name="Lin S.-Y."/>
            <person name="Tsai C.-F."/>
            <person name="Young C.-C."/>
        </authorList>
    </citation>
    <scope>NUCLEOTIDE SEQUENCE [LARGE SCALE GENOMIC DNA]</scope>
    <source>
        <strain evidence="2 3">CC-CFT640</strain>
    </source>
</reference>
<dbReference type="InterPro" id="IPR004360">
    <property type="entry name" value="Glyas_Fos-R_dOase_dom"/>
</dbReference>
<dbReference type="PANTHER" id="PTHR33990">
    <property type="entry name" value="PROTEIN YJDN-RELATED"/>
    <property type="match status" value="1"/>
</dbReference>
<keyword evidence="3" id="KW-1185">Reference proteome</keyword>
<dbReference type="OrthoDB" id="9795306at2"/>
<evidence type="ECO:0000313" key="2">
    <source>
        <dbReference type="EMBL" id="TXL72374.1"/>
    </source>
</evidence>
<protein>
    <submittedName>
        <fullName evidence="2">VOC family protein</fullName>
    </submittedName>
</protein>
<dbReference type="Gene3D" id="3.10.180.10">
    <property type="entry name" value="2,3-Dihydroxybiphenyl 1,2-Dioxygenase, domain 1"/>
    <property type="match status" value="1"/>
</dbReference>
<organism evidence="2 3">
    <name type="scientific">Vineibacter terrae</name>
    <dbReference type="NCBI Taxonomy" id="2586908"/>
    <lineage>
        <taxon>Bacteria</taxon>
        <taxon>Pseudomonadati</taxon>
        <taxon>Pseudomonadota</taxon>
        <taxon>Alphaproteobacteria</taxon>
        <taxon>Hyphomicrobiales</taxon>
        <taxon>Vineibacter</taxon>
    </lineage>
</organism>
<feature type="domain" description="Glyoxalase/fosfomycin resistance/dioxygenase" evidence="1">
    <location>
        <begin position="4"/>
        <end position="130"/>
    </location>
</feature>
<dbReference type="InterPro" id="IPR029068">
    <property type="entry name" value="Glyas_Bleomycin-R_OHBP_Dase"/>
</dbReference>
<evidence type="ECO:0000259" key="1">
    <source>
        <dbReference type="Pfam" id="PF00903"/>
    </source>
</evidence>
<dbReference type="SUPFAM" id="SSF54593">
    <property type="entry name" value="Glyoxalase/Bleomycin resistance protein/Dihydroxybiphenyl dioxygenase"/>
    <property type="match status" value="1"/>
</dbReference>
<dbReference type="CDD" id="cd06588">
    <property type="entry name" value="PhnB_like"/>
    <property type="match status" value="1"/>
</dbReference>
<dbReference type="RefSeq" id="WP_147849785.1">
    <property type="nucleotide sequence ID" value="NZ_VDUZ01000033.1"/>
</dbReference>
<accession>A0A5C8PF20</accession>
<dbReference type="InterPro" id="IPR028973">
    <property type="entry name" value="PhnB-like"/>
</dbReference>
<dbReference type="Proteomes" id="UP000321638">
    <property type="component" value="Unassembled WGS sequence"/>
</dbReference>
<dbReference type="PANTHER" id="PTHR33990:SF1">
    <property type="entry name" value="PROTEIN YJDN"/>
    <property type="match status" value="1"/>
</dbReference>
<comment type="caution">
    <text evidence="2">The sequence shown here is derived from an EMBL/GenBank/DDBJ whole genome shotgun (WGS) entry which is preliminary data.</text>
</comment>
<evidence type="ECO:0000313" key="3">
    <source>
        <dbReference type="Proteomes" id="UP000321638"/>
    </source>
</evidence>
<dbReference type="Pfam" id="PF00903">
    <property type="entry name" value="Glyoxalase"/>
    <property type="match status" value="1"/>
</dbReference>
<dbReference type="EMBL" id="VDUZ01000033">
    <property type="protein sequence ID" value="TXL72374.1"/>
    <property type="molecule type" value="Genomic_DNA"/>
</dbReference>